<dbReference type="Gene3D" id="3.40.50.10260">
    <property type="entry name" value="YjeF N-terminal domain"/>
    <property type="match status" value="1"/>
</dbReference>
<name>A0A2M7T6T4_9ACTN</name>
<evidence type="ECO:0000259" key="2">
    <source>
        <dbReference type="PROSITE" id="PS51385"/>
    </source>
</evidence>
<feature type="binding site" evidence="1">
    <location>
        <position position="145"/>
    </location>
    <ligand>
        <name>(6S)-NADPHX</name>
        <dbReference type="ChEBI" id="CHEBI:64076"/>
    </ligand>
</feature>
<feature type="binding site" evidence="1">
    <location>
        <position position="64"/>
    </location>
    <ligand>
        <name>K(+)</name>
        <dbReference type="ChEBI" id="CHEBI:29103"/>
    </ligand>
</feature>
<feature type="binding site" evidence="1">
    <location>
        <position position="130"/>
    </location>
    <ligand>
        <name>K(+)</name>
        <dbReference type="ChEBI" id="CHEBI:29103"/>
    </ligand>
</feature>
<dbReference type="GO" id="GO:0000166">
    <property type="term" value="F:nucleotide binding"/>
    <property type="evidence" value="ECO:0007669"/>
    <property type="project" value="UniProtKB-KW"/>
</dbReference>
<dbReference type="SUPFAM" id="SSF64153">
    <property type="entry name" value="YjeF N-terminal domain-like"/>
    <property type="match status" value="1"/>
</dbReference>
<dbReference type="PANTHER" id="PTHR13612:SF0">
    <property type="entry name" value="ENHANCER OF MRNA-DECAPPING PROTEIN 3"/>
    <property type="match status" value="1"/>
</dbReference>
<comment type="catalytic activity">
    <reaction evidence="1">
        <text>(6R)-NADPHX = (6S)-NADPHX</text>
        <dbReference type="Rhea" id="RHEA:32227"/>
        <dbReference type="ChEBI" id="CHEBI:64076"/>
        <dbReference type="ChEBI" id="CHEBI:64077"/>
        <dbReference type="EC" id="5.1.99.6"/>
    </reaction>
</comment>
<dbReference type="GO" id="GO:0031087">
    <property type="term" value="P:deadenylation-independent decapping of nuclear-transcribed mRNA"/>
    <property type="evidence" value="ECO:0007669"/>
    <property type="project" value="TreeGrafter"/>
</dbReference>
<dbReference type="PANTHER" id="PTHR13612">
    <property type="entry name" value="ENHANCER OF MRNA-DECAPPING PROTEIN 3"/>
    <property type="match status" value="1"/>
</dbReference>
<keyword evidence="1" id="KW-0630">Potassium</keyword>
<dbReference type="GO" id="GO:0000932">
    <property type="term" value="C:P-body"/>
    <property type="evidence" value="ECO:0007669"/>
    <property type="project" value="TreeGrafter"/>
</dbReference>
<dbReference type="RefSeq" id="WP_286977088.1">
    <property type="nucleotide sequence ID" value="NZ_PEXG01000178.1"/>
</dbReference>
<comment type="catalytic activity">
    <reaction evidence="1">
        <text>(6R)-NADHX = (6S)-NADHX</text>
        <dbReference type="Rhea" id="RHEA:32215"/>
        <dbReference type="ChEBI" id="CHEBI:64074"/>
        <dbReference type="ChEBI" id="CHEBI:64075"/>
        <dbReference type="EC" id="5.1.99.6"/>
    </reaction>
</comment>
<protein>
    <recommendedName>
        <fullName evidence="1">NAD(P)H-hydrate epimerase</fullName>
        <ecNumber evidence="1">5.1.99.6</ecNumber>
    </recommendedName>
    <alternativeName>
        <fullName evidence="1">NAD(P)HX epimerase</fullName>
    </alternativeName>
</protein>
<keyword evidence="1" id="KW-0413">Isomerase</keyword>
<keyword evidence="1" id="KW-0479">Metal-binding</keyword>
<dbReference type="GO" id="GO:0033962">
    <property type="term" value="P:P-body assembly"/>
    <property type="evidence" value="ECO:0007669"/>
    <property type="project" value="TreeGrafter"/>
</dbReference>
<sequence>MKKLLSVTAEQMREIDRVVAYQYGLQPVQLAENAGRALARACRLLLEGRLIKRRIIVLAGTNKNAAGGLAAAHNLHDWGAHVEVALATPDSSLKKTALTQLNILRSMDIEIGETSGLNIARLSKFDLIIDALLGYSAYGSPAAEYADAINAANKSKKEIISLNVPSGLNTTTGQAYNPCIIASATVTLGVLKTGLLAAEAAPYVGQLWLADIGIPPEVYATLDLKGNNPFLDDDLVLIHREEAALGITATA</sequence>
<dbReference type="EMBL" id="PFNG01000182">
    <property type="protein sequence ID" value="PIZ36992.1"/>
    <property type="molecule type" value="Genomic_DNA"/>
</dbReference>
<feature type="domain" description="YjeF N-terminal" evidence="2">
    <location>
        <begin position="12"/>
        <end position="220"/>
    </location>
</feature>
<organism evidence="3 4">
    <name type="scientific">Candidatus Aquicultor secundus</name>
    <dbReference type="NCBI Taxonomy" id="1973895"/>
    <lineage>
        <taxon>Bacteria</taxon>
        <taxon>Bacillati</taxon>
        <taxon>Actinomycetota</taxon>
        <taxon>Candidatus Aquicultoria</taxon>
        <taxon>Candidatus Aquicultorales</taxon>
        <taxon>Candidatus Aquicultoraceae</taxon>
        <taxon>Candidatus Aquicultor</taxon>
    </lineage>
</organism>
<comment type="caution">
    <text evidence="1">Lacks conserved residue(s) required for the propagation of feature annotation.</text>
</comment>
<dbReference type="EC" id="5.1.99.6" evidence="1"/>
<dbReference type="Pfam" id="PF03853">
    <property type="entry name" value="YjeF_N"/>
    <property type="match status" value="1"/>
</dbReference>
<comment type="cofactor">
    <cofactor evidence="1">
        <name>K(+)</name>
        <dbReference type="ChEBI" id="CHEBI:29103"/>
    </cofactor>
    <text evidence="1">Binds 1 potassium ion per subunit.</text>
</comment>
<dbReference type="Proteomes" id="UP000230956">
    <property type="component" value="Unassembled WGS sequence"/>
</dbReference>
<evidence type="ECO:0000256" key="1">
    <source>
        <dbReference type="HAMAP-Rule" id="MF_01966"/>
    </source>
</evidence>
<feature type="binding site" evidence="1">
    <location>
        <begin position="134"/>
        <end position="140"/>
    </location>
    <ligand>
        <name>(6S)-NADPHX</name>
        <dbReference type="ChEBI" id="CHEBI:64076"/>
    </ligand>
</feature>
<dbReference type="NCBIfam" id="TIGR00197">
    <property type="entry name" value="yjeF_nterm"/>
    <property type="match status" value="1"/>
</dbReference>
<dbReference type="AlphaFoldDB" id="A0A2M7T6T4"/>
<keyword evidence="1" id="KW-0520">NAD</keyword>
<dbReference type="PROSITE" id="PS51385">
    <property type="entry name" value="YJEF_N"/>
    <property type="match status" value="1"/>
</dbReference>
<dbReference type="GO" id="GO:0046872">
    <property type="term" value="F:metal ion binding"/>
    <property type="evidence" value="ECO:0007669"/>
    <property type="project" value="UniProtKB-KW"/>
</dbReference>
<dbReference type="InterPro" id="IPR036652">
    <property type="entry name" value="YjeF_N_dom_sf"/>
</dbReference>
<dbReference type="HAMAP" id="MF_01966">
    <property type="entry name" value="NADHX_epimerase"/>
    <property type="match status" value="1"/>
</dbReference>
<comment type="similarity">
    <text evidence="1">Belongs to the NnrE/AIBP family.</text>
</comment>
<comment type="function">
    <text evidence="1">Catalyzes the epimerization of the S- and R-forms of NAD(P)HX, a damaged form of NAD(P)H that is a result of enzymatic or heat-dependent hydration. This is a prerequisite for the S-specific NAD(P)H-hydrate dehydratase to allow the repair of both epimers of NAD(P)HX.</text>
</comment>
<dbReference type="GO" id="GO:0052856">
    <property type="term" value="F:NAD(P)HX epimerase activity"/>
    <property type="evidence" value="ECO:0007669"/>
    <property type="project" value="UniProtKB-UniRule"/>
</dbReference>
<dbReference type="GO" id="GO:0003729">
    <property type="term" value="F:mRNA binding"/>
    <property type="evidence" value="ECO:0007669"/>
    <property type="project" value="TreeGrafter"/>
</dbReference>
<feature type="binding site" evidence="1">
    <location>
        <position position="166"/>
    </location>
    <ligand>
        <name>K(+)</name>
        <dbReference type="ChEBI" id="CHEBI:29103"/>
    </ligand>
</feature>
<accession>A0A2M7T6T4</accession>
<evidence type="ECO:0000313" key="3">
    <source>
        <dbReference type="EMBL" id="PIZ36992.1"/>
    </source>
</evidence>
<keyword evidence="1" id="KW-0521">NADP</keyword>
<gene>
    <name evidence="1" type="primary">nnrE</name>
    <name evidence="3" type="ORF">COY37_07835</name>
</gene>
<comment type="caution">
    <text evidence="3">The sequence shown here is derived from an EMBL/GenBank/DDBJ whole genome shotgun (WGS) entry which is preliminary data.</text>
</comment>
<evidence type="ECO:0000313" key="4">
    <source>
        <dbReference type="Proteomes" id="UP000230956"/>
    </source>
</evidence>
<keyword evidence="1" id="KW-0547">Nucleotide-binding</keyword>
<reference evidence="4" key="1">
    <citation type="submission" date="2017-09" db="EMBL/GenBank/DDBJ databases">
        <title>Depth-based differentiation of microbial function through sediment-hosted aquifers and enrichment of novel symbionts in the deep terrestrial subsurface.</title>
        <authorList>
            <person name="Probst A.J."/>
            <person name="Ladd B."/>
            <person name="Jarett J.K."/>
            <person name="Geller-Mcgrath D.E."/>
            <person name="Sieber C.M.K."/>
            <person name="Emerson J.B."/>
            <person name="Anantharaman K."/>
            <person name="Thomas B.C."/>
            <person name="Malmstrom R."/>
            <person name="Stieglmeier M."/>
            <person name="Klingl A."/>
            <person name="Woyke T."/>
            <person name="Ryan C.M."/>
            <person name="Banfield J.F."/>
        </authorList>
    </citation>
    <scope>NUCLEOTIDE SEQUENCE [LARGE SCALE GENOMIC DNA]</scope>
</reference>
<dbReference type="InterPro" id="IPR004443">
    <property type="entry name" value="YjeF_N_dom"/>
</dbReference>
<proteinExistence type="inferred from homology"/>